<keyword evidence="2" id="KW-1185">Reference proteome</keyword>
<reference evidence="1 2" key="1">
    <citation type="submission" date="2019-09" db="EMBL/GenBank/DDBJ databases">
        <title>Genomes of Cryomorphaceae.</title>
        <authorList>
            <person name="Bowman J.P."/>
        </authorList>
    </citation>
    <scope>NUCLEOTIDE SEQUENCE [LARGE SCALE GENOMIC DNA]</scope>
    <source>
        <strain evidence="1 2">KCTC 52047</strain>
    </source>
</reference>
<gene>
    <name evidence="1" type="ORF">F3059_10510</name>
</gene>
<accession>A0A6N6M2W9</accession>
<dbReference type="AlphaFoldDB" id="A0A6N6M2W9"/>
<dbReference type="EMBL" id="WACR01000008">
    <property type="protein sequence ID" value="KAB1063490.1"/>
    <property type="molecule type" value="Genomic_DNA"/>
</dbReference>
<sequence>MEETPDSVFLPLTQDYAKNNFKYYVFKKSLNKVFYISDWYLSDEERNDNPIKVKTICQYYKGIKHGKIEYFIYDTIKIMTGYYCSGKPCGQFIAHKYKIEKNITFKALQYSIMISPNTSKAEGVCTWYYSKKYYFKNQFRDSTINWHRISLASYVYNYKNGKKHGPAFEYGLDGNSELDRVLIYKNGKIVDGKYLHRNGVSKYKNGELVKNWAYSSDTGRLIRSKERSFFDRFFNFNKLLFPVKRVVTGEMDYEEYVNRKLK</sequence>
<evidence type="ECO:0000313" key="1">
    <source>
        <dbReference type="EMBL" id="KAB1063490.1"/>
    </source>
</evidence>
<dbReference type="SUPFAM" id="SSF82185">
    <property type="entry name" value="Histone H3 K4-specific methyltransferase SET7/9 N-terminal domain"/>
    <property type="match status" value="1"/>
</dbReference>
<organism evidence="1 2">
    <name type="scientific">Salibacter halophilus</name>
    <dbReference type="NCBI Taxonomy" id="1803916"/>
    <lineage>
        <taxon>Bacteria</taxon>
        <taxon>Pseudomonadati</taxon>
        <taxon>Bacteroidota</taxon>
        <taxon>Flavobacteriia</taxon>
        <taxon>Flavobacteriales</taxon>
        <taxon>Salibacteraceae</taxon>
        <taxon>Salibacter</taxon>
    </lineage>
</organism>
<evidence type="ECO:0008006" key="3">
    <source>
        <dbReference type="Google" id="ProtNLM"/>
    </source>
</evidence>
<evidence type="ECO:0000313" key="2">
    <source>
        <dbReference type="Proteomes" id="UP000435357"/>
    </source>
</evidence>
<name>A0A6N6M2W9_9FLAO</name>
<dbReference type="OrthoDB" id="9785122at2"/>
<protein>
    <recommendedName>
        <fullName evidence="3">Toxin-antitoxin system YwqK family antitoxin</fullName>
    </recommendedName>
</protein>
<comment type="caution">
    <text evidence="1">The sequence shown here is derived from an EMBL/GenBank/DDBJ whole genome shotgun (WGS) entry which is preliminary data.</text>
</comment>
<dbReference type="Proteomes" id="UP000435357">
    <property type="component" value="Unassembled WGS sequence"/>
</dbReference>
<dbReference type="RefSeq" id="WP_151168993.1">
    <property type="nucleotide sequence ID" value="NZ_WACR01000008.1"/>
</dbReference>
<proteinExistence type="predicted"/>